<dbReference type="KEGG" id="ago:AGOS_ABL039C"/>
<reference evidence="2 3" key="1">
    <citation type="journal article" date="2004" name="Science">
        <title>The Ashbya gossypii genome as a tool for mapping the ancient Saccharomyces cerevisiae genome.</title>
        <authorList>
            <person name="Dietrich F.S."/>
            <person name="Voegeli S."/>
            <person name="Brachat S."/>
            <person name="Lerch A."/>
            <person name="Gates K."/>
            <person name="Steiner S."/>
            <person name="Mohr C."/>
            <person name="Pohlmann R."/>
            <person name="Luedi P."/>
            <person name="Choi S."/>
            <person name="Wing R.A."/>
            <person name="Flavier A."/>
            <person name="Gaffney T.D."/>
            <person name="Philippsen P."/>
        </authorList>
    </citation>
    <scope>NUCLEOTIDE SEQUENCE [LARGE SCALE GENOMIC DNA]</scope>
    <source>
        <strain evidence="3">ATCC 10895 / CBS 109.51 / FGSC 9923 / NRRL Y-1056</strain>
    </source>
</reference>
<sequence>MRLCLIDNNQTVCEVWRRWLDGVGDVKVWRGGLEAVAAWDCGVTRGVVSPGNSLGYLRGGFDLGLRELLGGAMFEDWVRGQLGRSYRPLGACAVLHVPERFSAGGVRYLLHVPTMVAPTAPVFDAARPVATGVQPVFDAVWGVLQALPAEVEELLLPGIGTGYAGIPASIAAVSMAFAIRLHLVREQLSAELVAVMIMCFLGCQYEPFMPEHCRREYVSLGLPWERLLSFDVLQDSLDEILPRALRRPAVGNT</sequence>
<proteinExistence type="predicted"/>
<protein>
    <submittedName>
        <fullName evidence="2">ABL039Cp</fullName>
    </submittedName>
</protein>
<dbReference type="SMART" id="SM00506">
    <property type="entry name" value="A1pp"/>
    <property type="match status" value="1"/>
</dbReference>
<name>Q75DQ6_EREGS</name>
<dbReference type="Gene3D" id="3.40.220.10">
    <property type="entry name" value="Leucine Aminopeptidase, subunit E, domain 1"/>
    <property type="match status" value="1"/>
</dbReference>
<dbReference type="InterPro" id="IPR002589">
    <property type="entry name" value="Macro_dom"/>
</dbReference>
<dbReference type="OrthoDB" id="6082470at2759"/>
<dbReference type="InterPro" id="IPR043472">
    <property type="entry name" value="Macro_dom-like"/>
</dbReference>
<dbReference type="InterPro" id="IPR028071">
    <property type="entry name" value="Macro-like_dom"/>
</dbReference>
<dbReference type="GeneID" id="4618991"/>
<dbReference type="HOGENOM" id="CLU_093588_0_0_1"/>
<dbReference type="InParanoid" id="Q75DQ6"/>
<evidence type="ECO:0000313" key="3">
    <source>
        <dbReference type="Proteomes" id="UP000000591"/>
    </source>
</evidence>
<dbReference type="Proteomes" id="UP000000591">
    <property type="component" value="Chromosome II"/>
</dbReference>
<dbReference type="RefSeq" id="NP_982908.2">
    <property type="nucleotide sequence ID" value="NM_208261.2"/>
</dbReference>
<dbReference type="EMBL" id="AE016815">
    <property type="protein sequence ID" value="AAS50732.2"/>
    <property type="molecule type" value="Genomic_DNA"/>
</dbReference>
<evidence type="ECO:0000313" key="2">
    <source>
        <dbReference type="EMBL" id="AAS50732.2"/>
    </source>
</evidence>
<dbReference type="Pfam" id="PF14519">
    <property type="entry name" value="Macro_2"/>
    <property type="match status" value="1"/>
</dbReference>
<keyword evidence="3" id="KW-1185">Reference proteome</keyword>
<reference evidence="3" key="2">
    <citation type="journal article" date="2013" name="G3 (Bethesda)">
        <title>Genomes of Ashbya fungi isolated from insects reveal four mating-type loci, numerous translocations, lack of transposons, and distinct gene duplications.</title>
        <authorList>
            <person name="Dietrich F.S."/>
            <person name="Voegeli S."/>
            <person name="Kuo S."/>
            <person name="Philippsen P."/>
        </authorList>
    </citation>
    <scope>GENOME REANNOTATION</scope>
    <source>
        <strain evidence="3">ATCC 10895 / CBS 109.51 / FGSC 9923 / NRRL Y-1056</strain>
    </source>
</reference>
<feature type="domain" description="Macro" evidence="1">
    <location>
        <begin position="25"/>
        <end position="175"/>
    </location>
</feature>
<dbReference type="AlphaFoldDB" id="Q75DQ6"/>
<evidence type="ECO:0000259" key="1">
    <source>
        <dbReference type="SMART" id="SM00506"/>
    </source>
</evidence>
<gene>
    <name evidence="2" type="ORF">AGOS_ABL039C</name>
</gene>
<accession>Q75DQ6</accession>
<dbReference type="STRING" id="284811.Q75DQ6"/>
<dbReference type="OMA" id="YIIHCPT"/>
<dbReference type="eggNOG" id="ENOG502QVAE">
    <property type="taxonomic scope" value="Eukaryota"/>
</dbReference>
<dbReference type="FunCoup" id="Q75DQ6">
    <property type="interactions" value="3"/>
</dbReference>
<organism evidence="2 3">
    <name type="scientific">Eremothecium gossypii (strain ATCC 10895 / CBS 109.51 / FGSC 9923 / NRRL Y-1056)</name>
    <name type="common">Yeast</name>
    <name type="synonym">Ashbya gossypii</name>
    <dbReference type="NCBI Taxonomy" id="284811"/>
    <lineage>
        <taxon>Eukaryota</taxon>
        <taxon>Fungi</taxon>
        <taxon>Dikarya</taxon>
        <taxon>Ascomycota</taxon>
        <taxon>Saccharomycotina</taxon>
        <taxon>Saccharomycetes</taxon>
        <taxon>Saccharomycetales</taxon>
        <taxon>Saccharomycetaceae</taxon>
        <taxon>Eremothecium</taxon>
    </lineage>
</organism>
<dbReference type="SUPFAM" id="SSF52949">
    <property type="entry name" value="Macro domain-like"/>
    <property type="match status" value="1"/>
</dbReference>